<reference evidence="1 2" key="1">
    <citation type="submission" date="2023-08" db="EMBL/GenBank/DDBJ databases">
        <authorList>
            <person name="Girao M."/>
            <person name="Carvalho M.F."/>
        </authorList>
    </citation>
    <scope>NUCLEOTIDE SEQUENCE [LARGE SCALE GENOMIC DNA]</scope>
    <source>
        <strain evidence="1 2">CC-R104</strain>
    </source>
</reference>
<gene>
    <name evidence="1" type="ORF">Q8814_12185</name>
</gene>
<protein>
    <submittedName>
        <fullName evidence="1">TobH protein</fullName>
    </submittedName>
</protein>
<accession>A0ABU7JTP6</accession>
<dbReference type="RefSeq" id="WP_330152282.1">
    <property type="nucleotide sequence ID" value="NZ_JAUZMZ010000058.1"/>
</dbReference>
<evidence type="ECO:0000313" key="1">
    <source>
        <dbReference type="EMBL" id="MEE2032864.1"/>
    </source>
</evidence>
<name>A0ABU7JTP6_9NOCA</name>
<dbReference type="Proteomes" id="UP001331936">
    <property type="component" value="Unassembled WGS sequence"/>
</dbReference>
<comment type="caution">
    <text evidence="1">The sequence shown here is derived from an EMBL/GenBank/DDBJ whole genome shotgun (WGS) entry which is preliminary data.</text>
</comment>
<keyword evidence="2" id="KW-1185">Reference proteome</keyword>
<evidence type="ECO:0000313" key="2">
    <source>
        <dbReference type="Proteomes" id="UP001331936"/>
    </source>
</evidence>
<dbReference type="InterPro" id="IPR046348">
    <property type="entry name" value="SIS_dom_sf"/>
</dbReference>
<proteinExistence type="predicted"/>
<dbReference type="SUPFAM" id="SSF53697">
    <property type="entry name" value="SIS domain"/>
    <property type="match status" value="1"/>
</dbReference>
<dbReference type="EMBL" id="JAUZMZ010000058">
    <property type="protein sequence ID" value="MEE2032864.1"/>
    <property type="molecule type" value="Genomic_DNA"/>
</dbReference>
<organism evidence="1 2">
    <name type="scientific">Rhodococcus chondri</name>
    <dbReference type="NCBI Taxonomy" id="3065941"/>
    <lineage>
        <taxon>Bacteria</taxon>
        <taxon>Bacillati</taxon>
        <taxon>Actinomycetota</taxon>
        <taxon>Actinomycetes</taxon>
        <taxon>Mycobacteriales</taxon>
        <taxon>Nocardiaceae</taxon>
        <taxon>Rhodococcus</taxon>
    </lineage>
</organism>
<sequence>MTAPSSLFDFDDADALIAADVDGVLRSAALGGAQIRAVASAVDEQALARLDGLHPRSVVLVGGDARAARAAELVVATCSSRSAVPLVQAATTPPWVGPLDVVVVSGNDAGDPQLVASVDAALRRSAEVVVDAPQEGPIRAVAAGRALVLAPRVTVPPRYALAHHVAVFCAVLSAMEAVRVANFLPTLADLADAADAEAGGNHPSNEVFHNPAKALAIRMLSRRVIFAGDSAATVVLARHASDSLLQGAGVIASAAALSDVLVARDRLLEHTAAGGEGFDPFFHDEELDGPAPADPARVFLLSVEDDRVAARRRAAALPDMELVSVVGDFESLAVPPVLEQLTVLIVRFEMTAAYLRLAGGR</sequence>